<sequence length="92" mass="10171">MTASEEYDDETKTKAKKAVESFLMNNFEHIVSVEFTHVYQSEMDGLNVDGTINGGEAEFSAGIENDFSVGSIGLGEGFPEIKEECQEETCDY</sequence>
<protein>
    <submittedName>
        <fullName evidence="1">Uncharacterized protein</fullName>
    </submittedName>
</protein>
<accession>A0A845F0M7</accession>
<dbReference type="RefSeq" id="WP_160919809.1">
    <property type="nucleotide sequence ID" value="NZ_WMEY01000004.1"/>
</dbReference>
<comment type="caution">
    <text evidence="1">The sequence shown here is derived from an EMBL/GenBank/DDBJ whole genome shotgun (WGS) entry which is preliminary data.</text>
</comment>
<organism evidence="1 2">
    <name type="scientific">Guptibacillus hwajinpoensis</name>
    <dbReference type="NCBI Taxonomy" id="208199"/>
    <lineage>
        <taxon>Bacteria</taxon>
        <taxon>Bacillati</taxon>
        <taxon>Bacillota</taxon>
        <taxon>Bacilli</taxon>
        <taxon>Bacillales</taxon>
        <taxon>Guptibacillaceae</taxon>
        <taxon>Guptibacillus</taxon>
    </lineage>
</organism>
<gene>
    <name evidence="1" type="ORF">GLW07_13415</name>
</gene>
<name>A0A845F0M7_9BACL</name>
<proteinExistence type="predicted"/>
<dbReference type="EMBL" id="WMEY01000004">
    <property type="protein sequence ID" value="MYL64350.1"/>
    <property type="molecule type" value="Genomic_DNA"/>
</dbReference>
<reference evidence="1 2" key="1">
    <citation type="submission" date="2019-11" db="EMBL/GenBank/DDBJ databases">
        <title>Genome sequences of 17 halophilic strains isolated from different environments.</title>
        <authorList>
            <person name="Furrow R.E."/>
        </authorList>
    </citation>
    <scope>NUCLEOTIDE SEQUENCE [LARGE SCALE GENOMIC DNA]</scope>
    <source>
        <strain evidence="1 2">22506_14_FS</strain>
    </source>
</reference>
<dbReference type="AlphaFoldDB" id="A0A845F0M7"/>
<dbReference type="Proteomes" id="UP000447833">
    <property type="component" value="Unassembled WGS sequence"/>
</dbReference>
<evidence type="ECO:0000313" key="2">
    <source>
        <dbReference type="Proteomes" id="UP000447833"/>
    </source>
</evidence>
<dbReference type="Gene3D" id="3.10.450.130">
    <property type="entry name" value="folded 79 residue fragment of lin0334 like domains"/>
    <property type="match status" value="1"/>
</dbReference>
<evidence type="ECO:0000313" key="1">
    <source>
        <dbReference type="EMBL" id="MYL64350.1"/>
    </source>
</evidence>